<evidence type="ECO:0000256" key="4">
    <source>
        <dbReference type="ARBA" id="ARBA00023136"/>
    </source>
</evidence>
<comment type="caution">
    <text evidence="7">The sequence shown here is derived from an EMBL/GenBank/DDBJ whole genome shotgun (WGS) entry which is preliminary data.</text>
</comment>
<evidence type="ECO:0000256" key="1">
    <source>
        <dbReference type="ARBA" id="ARBA00004141"/>
    </source>
</evidence>
<reference evidence="7 8" key="1">
    <citation type="submission" date="2017-12" db="EMBL/GenBank/DDBJ databases">
        <title>Phylogenetic diversity of female urinary microbiome.</title>
        <authorList>
            <person name="Thomas-White K."/>
            <person name="Wolfe A.J."/>
        </authorList>
    </citation>
    <scope>NUCLEOTIDE SEQUENCE [LARGE SCALE GENOMIC DNA]</scope>
    <source>
        <strain evidence="7 8">UMB1298</strain>
    </source>
</reference>
<feature type="transmembrane region" description="Helical" evidence="5">
    <location>
        <begin position="89"/>
        <end position="111"/>
    </location>
</feature>
<accession>A0A2I1PAC0</accession>
<dbReference type="Proteomes" id="UP000234206">
    <property type="component" value="Unassembled WGS sequence"/>
</dbReference>
<evidence type="ECO:0000259" key="6">
    <source>
        <dbReference type="Pfam" id="PF07291"/>
    </source>
</evidence>
<organism evidence="7 8">
    <name type="scientific">Kytococcus schroeteri</name>
    <dbReference type="NCBI Taxonomy" id="138300"/>
    <lineage>
        <taxon>Bacteria</taxon>
        <taxon>Bacillati</taxon>
        <taxon>Actinomycetota</taxon>
        <taxon>Actinomycetes</taxon>
        <taxon>Micrococcales</taxon>
        <taxon>Kytococcaceae</taxon>
        <taxon>Kytococcus</taxon>
    </lineage>
</organism>
<evidence type="ECO:0000313" key="7">
    <source>
        <dbReference type="EMBL" id="PKZ41521.1"/>
    </source>
</evidence>
<feature type="transmembrane region" description="Helical" evidence="5">
    <location>
        <begin position="123"/>
        <end position="144"/>
    </location>
</feature>
<name>A0A2I1PAC0_9MICO</name>
<evidence type="ECO:0000256" key="5">
    <source>
        <dbReference type="SAM" id="Phobius"/>
    </source>
</evidence>
<evidence type="ECO:0000256" key="3">
    <source>
        <dbReference type="ARBA" id="ARBA00022989"/>
    </source>
</evidence>
<keyword evidence="8" id="KW-1185">Reference proteome</keyword>
<gene>
    <name evidence="7" type="ORF">CYJ76_07345</name>
</gene>
<keyword evidence="4 5" id="KW-0472">Membrane</keyword>
<evidence type="ECO:0000313" key="8">
    <source>
        <dbReference type="Proteomes" id="UP000234206"/>
    </source>
</evidence>
<dbReference type="GO" id="GO:0016020">
    <property type="term" value="C:membrane"/>
    <property type="evidence" value="ECO:0007669"/>
    <property type="project" value="UniProtKB-SubCell"/>
</dbReference>
<dbReference type="GO" id="GO:0030416">
    <property type="term" value="P:methylamine metabolic process"/>
    <property type="evidence" value="ECO:0007669"/>
    <property type="project" value="InterPro"/>
</dbReference>
<comment type="subcellular location">
    <subcellularLocation>
        <location evidence="1">Membrane</location>
        <topology evidence="1">Multi-pass membrane protein</topology>
    </subcellularLocation>
</comment>
<feature type="non-terminal residue" evidence="7">
    <location>
        <position position="176"/>
    </location>
</feature>
<protein>
    <recommendedName>
        <fullName evidence="6">Methylamine utilisation protein MauE domain-containing protein</fullName>
    </recommendedName>
</protein>
<dbReference type="AlphaFoldDB" id="A0A2I1PAC0"/>
<dbReference type="Pfam" id="PF07291">
    <property type="entry name" value="MauE"/>
    <property type="match status" value="1"/>
</dbReference>
<feature type="domain" description="Methylamine utilisation protein MauE" evidence="6">
    <location>
        <begin position="12"/>
        <end position="137"/>
    </location>
</feature>
<keyword evidence="2 5" id="KW-0812">Transmembrane</keyword>
<dbReference type="UniPathway" id="UPA00895"/>
<keyword evidence="3 5" id="KW-1133">Transmembrane helix</keyword>
<feature type="transmembrane region" description="Helical" evidence="5">
    <location>
        <begin position="156"/>
        <end position="174"/>
    </location>
</feature>
<proteinExistence type="predicted"/>
<sequence>MSDASLLPDAAAGAGLLLAAVYGTSGLTKLRDVQSTESAFHQLRLPHWTVRMQGPRLLGPGEVVLALALLLLPSPWYGVAAVATLLLGLLYTVLVVRALGFDVPVTCGCFGKLGQGTITRATVVRNLVLVALGLVTVVDAFRGGSIVGRLLDGPSLWWWIPVLAAGVALTWLIGGG</sequence>
<dbReference type="InterPro" id="IPR009908">
    <property type="entry name" value="Methylamine_util_MauE"/>
</dbReference>
<dbReference type="RefSeq" id="WP_331250399.1">
    <property type="nucleotide sequence ID" value="NZ_PKIZ01000012.1"/>
</dbReference>
<dbReference type="EMBL" id="PKIZ01000012">
    <property type="protein sequence ID" value="PKZ41521.1"/>
    <property type="molecule type" value="Genomic_DNA"/>
</dbReference>
<evidence type="ECO:0000256" key="2">
    <source>
        <dbReference type="ARBA" id="ARBA00022692"/>
    </source>
</evidence>